<evidence type="ECO:0000256" key="1">
    <source>
        <dbReference type="ARBA" id="ARBA00004167"/>
    </source>
</evidence>
<keyword evidence="10" id="KW-1185">Reference proteome</keyword>
<dbReference type="PRINTS" id="PR00261">
    <property type="entry name" value="LDLRECEPTOR"/>
</dbReference>
<comment type="subcellular location">
    <subcellularLocation>
        <location evidence="2">Endomembrane system</location>
    </subcellularLocation>
    <subcellularLocation>
        <location evidence="1">Membrane</location>
        <topology evidence="1">Single-pass membrane protein</topology>
    </subcellularLocation>
</comment>
<dbReference type="InterPro" id="IPR013783">
    <property type="entry name" value="Ig-like_fold"/>
</dbReference>
<evidence type="ECO:0000256" key="2">
    <source>
        <dbReference type="ARBA" id="ARBA00004308"/>
    </source>
</evidence>
<dbReference type="InterPro" id="IPR050685">
    <property type="entry name" value="LDLR"/>
</dbReference>
<sequence>MQFKCDDGACIDNNQRCDGDKHCSDGSDEVHCESKIETIILITPHTILLPGDSIRLSAKINDASSPHQVRWLHNGKPLEYENHRNNQIIRYYNTSMKYYLLIDDISSDNGGIYEIDINGIRKGIAINISTGDGAIKKQCINEKNCTAVSCQSDEYFCQIDNFCLPQSVICNGKRDCTDMADEVNCNTVSHHINKKLKWSTAQLTVKCPDGSIPEFSL</sequence>
<evidence type="ECO:0000259" key="9">
    <source>
        <dbReference type="PROSITE" id="PS50835"/>
    </source>
</evidence>
<keyword evidence="6" id="KW-0472">Membrane</keyword>
<dbReference type="WBParaSite" id="EN70_12367">
    <property type="protein sequence ID" value="EN70_12367"/>
    <property type="gene ID" value="EN70_12367"/>
</dbReference>
<dbReference type="PANTHER" id="PTHR24270">
    <property type="entry name" value="LOW-DENSITY LIPOPROTEIN RECEPTOR-RELATED"/>
    <property type="match status" value="1"/>
</dbReference>
<protein>
    <submittedName>
        <fullName evidence="11">Ig-like domain-containing protein</fullName>
    </submittedName>
</protein>
<accession>A0A1I7VCR5</accession>
<feature type="disulfide bond" evidence="8">
    <location>
        <begin position="5"/>
        <end position="23"/>
    </location>
</feature>
<name>A0A1I7VCR5_LOALO</name>
<feature type="domain" description="Ig-like" evidence="9">
    <location>
        <begin position="37"/>
        <end position="113"/>
    </location>
</feature>
<dbReference type="GO" id="GO:0016192">
    <property type="term" value="P:vesicle-mediated transport"/>
    <property type="evidence" value="ECO:0007669"/>
    <property type="project" value="UniProtKB-ARBA"/>
</dbReference>
<dbReference type="CDD" id="cd00112">
    <property type="entry name" value="LDLa"/>
    <property type="match status" value="2"/>
</dbReference>
<dbReference type="STRING" id="7209.A0A1I7VCR5"/>
<evidence type="ECO:0000256" key="5">
    <source>
        <dbReference type="ARBA" id="ARBA00022989"/>
    </source>
</evidence>
<dbReference type="Gene3D" id="2.60.40.10">
    <property type="entry name" value="Immunoglobulins"/>
    <property type="match status" value="1"/>
</dbReference>
<evidence type="ECO:0000313" key="10">
    <source>
        <dbReference type="Proteomes" id="UP000095285"/>
    </source>
</evidence>
<dbReference type="InterPro" id="IPR036179">
    <property type="entry name" value="Ig-like_dom_sf"/>
</dbReference>
<dbReference type="GO" id="GO:0005886">
    <property type="term" value="C:plasma membrane"/>
    <property type="evidence" value="ECO:0007669"/>
    <property type="project" value="TreeGrafter"/>
</dbReference>
<dbReference type="SUPFAM" id="SSF57424">
    <property type="entry name" value="LDL receptor-like module"/>
    <property type="match status" value="2"/>
</dbReference>
<keyword evidence="5" id="KW-1133">Transmembrane helix</keyword>
<dbReference type="InterPro" id="IPR013098">
    <property type="entry name" value="Ig_I-set"/>
</dbReference>
<dbReference type="InterPro" id="IPR007110">
    <property type="entry name" value="Ig-like_dom"/>
</dbReference>
<evidence type="ECO:0000256" key="7">
    <source>
        <dbReference type="ARBA" id="ARBA00023157"/>
    </source>
</evidence>
<dbReference type="PROSITE" id="PS01209">
    <property type="entry name" value="LDLRA_1"/>
    <property type="match status" value="2"/>
</dbReference>
<dbReference type="SMART" id="SM00192">
    <property type="entry name" value="LDLa"/>
    <property type="match status" value="2"/>
</dbReference>
<comment type="caution">
    <text evidence="8">Lacks conserved residue(s) required for the propagation of feature annotation.</text>
</comment>
<keyword evidence="3" id="KW-0812">Transmembrane</keyword>
<dbReference type="InterPro" id="IPR002172">
    <property type="entry name" value="LDrepeatLR_classA_rpt"/>
</dbReference>
<dbReference type="PROSITE" id="PS50068">
    <property type="entry name" value="LDLRA_2"/>
    <property type="match status" value="2"/>
</dbReference>
<dbReference type="PROSITE" id="PS50835">
    <property type="entry name" value="IG_LIKE"/>
    <property type="match status" value="1"/>
</dbReference>
<feature type="disulfide bond" evidence="8">
    <location>
        <begin position="17"/>
        <end position="32"/>
    </location>
</feature>
<dbReference type="InterPro" id="IPR023415">
    <property type="entry name" value="LDLR_class-A_CS"/>
</dbReference>
<evidence type="ECO:0000256" key="8">
    <source>
        <dbReference type="PROSITE-ProRule" id="PRU00124"/>
    </source>
</evidence>
<reference evidence="10" key="1">
    <citation type="submission" date="2012-04" db="EMBL/GenBank/DDBJ databases">
        <title>The Genome Sequence of Loa loa.</title>
        <authorList>
            <consortium name="The Broad Institute Genome Sequencing Platform"/>
            <consortium name="Broad Institute Genome Sequencing Center for Infectious Disease"/>
            <person name="Nutman T.B."/>
            <person name="Fink D.L."/>
            <person name="Russ C."/>
            <person name="Young S."/>
            <person name="Zeng Q."/>
            <person name="Gargeya S."/>
            <person name="Alvarado L."/>
            <person name="Berlin A."/>
            <person name="Chapman S.B."/>
            <person name="Chen Z."/>
            <person name="Freedman E."/>
            <person name="Gellesch M."/>
            <person name="Goldberg J."/>
            <person name="Griggs A."/>
            <person name="Gujja S."/>
            <person name="Heilman E.R."/>
            <person name="Heiman D."/>
            <person name="Howarth C."/>
            <person name="Mehta T."/>
            <person name="Neiman D."/>
            <person name="Pearson M."/>
            <person name="Roberts A."/>
            <person name="Saif S."/>
            <person name="Shea T."/>
            <person name="Shenoy N."/>
            <person name="Sisk P."/>
            <person name="Stolte C."/>
            <person name="Sykes S."/>
            <person name="White J."/>
            <person name="Yandava C."/>
            <person name="Haas B."/>
            <person name="Henn M.R."/>
            <person name="Nusbaum C."/>
            <person name="Birren B."/>
        </authorList>
    </citation>
    <scope>NUCLEOTIDE SEQUENCE [LARGE SCALE GENOMIC DNA]</scope>
</reference>
<keyword evidence="7 8" id="KW-1015">Disulfide bond</keyword>
<dbReference type="AlphaFoldDB" id="A0A1I7VCR5"/>
<dbReference type="Pfam" id="PF00057">
    <property type="entry name" value="Ldl_recept_a"/>
    <property type="match status" value="2"/>
</dbReference>
<dbReference type="GO" id="GO:0012505">
    <property type="term" value="C:endomembrane system"/>
    <property type="evidence" value="ECO:0007669"/>
    <property type="project" value="UniProtKB-SubCell"/>
</dbReference>
<organism evidence="10 11">
    <name type="scientific">Loa loa</name>
    <name type="common">Eye worm</name>
    <name type="synonym">Filaria loa</name>
    <dbReference type="NCBI Taxonomy" id="7209"/>
    <lineage>
        <taxon>Eukaryota</taxon>
        <taxon>Metazoa</taxon>
        <taxon>Ecdysozoa</taxon>
        <taxon>Nematoda</taxon>
        <taxon>Chromadorea</taxon>
        <taxon>Rhabditida</taxon>
        <taxon>Spirurina</taxon>
        <taxon>Spiruromorpha</taxon>
        <taxon>Filarioidea</taxon>
        <taxon>Onchocercidae</taxon>
        <taxon>Loa</taxon>
    </lineage>
</organism>
<proteinExistence type="predicted"/>
<dbReference type="Gene3D" id="4.10.400.10">
    <property type="entry name" value="Low-density Lipoprotein Receptor"/>
    <property type="match status" value="2"/>
</dbReference>
<evidence type="ECO:0000256" key="3">
    <source>
        <dbReference type="ARBA" id="ARBA00022692"/>
    </source>
</evidence>
<evidence type="ECO:0000256" key="6">
    <source>
        <dbReference type="ARBA" id="ARBA00023136"/>
    </source>
</evidence>
<keyword evidence="4" id="KW-0677">Repeat</keyword>
<dbReference type="Proteomes" id="UP000095285">
    <property type="component" value="Unassembled WGS sequence"/>
</dbReference>
<reference evidence="11" key="2">
    <citation type="submission" date="2016-11" db="UniProtKB">
        <authorList>
            <consortium name="WormBaseParasite"/>
        </authorList>
    </citation>
    <scope>IDENTIFICATION</scope>
</reference>
<feature type="disulfide bond" evidence="8">
    <location>
        <begin position="170"/>
        <end position="185"/>
    </location>
</feature>
<evidence type="ECO:0000256" key="4">
    <source>
        <dbReference type="ARBA" id="ARBA00022737"/>
    </source>
</evidence>
<evidence type="ECO:0000313" key="11">
    <source>
        <dbReference type="WBParaSite" id="EN70_12367"/>
    </source>
</evidence>
<dbReference type="Pfam" id="PF07679">
    <property type="entry name" value="I-set"/>
    <property type="match status" value="1"/>
</dbReference>
<dbReference type="SUPFAM" id="SSF48726">
    <property type="entry name" value="Immunoglobulin"/>
    <property type="match status" value="1"/>
</dbReference>
<dbReference type="InterPro" id="IPR036055">
    <property type="entry name" value="LDL_receptor-like_sf"/>
</dbReference>